<gene>
    <name evidence="1" type="ORF">H5410_030981</name>
</gene>
<dbReference type="AlphaFoldDB" id="A0A9J5YFU2"/>
<reference evidence="1 2" key="1">
    <citation type="submission" date="2020-09" db="EMBL/GenBank/DDBJ databases">
        <title>De no assembly of potato wild relative species, Solanum commersonii.</title>
        <authorList>
            <person name="Cho K."/>
        </authorList>
    </citation>
    <scope>NUCLEOTIDE SEQUENCE [LARGE SCALE GENOMIC DNA]</scope>
    <source>
        <strain evidence="1">LZ3.2</strain>
        <tissue evidence="1">Leaf</tissue>
    </source>
</reference>
<proteinExistence type="predicted"/>
<name>A0A9J5YFU2_SOLCO</name>
<evidence type="ECO:0000313" key="2">
    <source>
        <dbReference type="Proteomes" id="UP000824120"/>
    </source>
</evidence>
<organism evidence="1 2">
    <name type="scientific">Solanum commersonii</name>
    <name type="common">Commerson's wild potato</name>
    <name type="synonym">Commerson's nightshade</name>
    <dbReference type="NCBI Taxonomy" id="4109"/>
    <lineage>
        <taxon>Eukaryota</taxon>
        <taxon>Viridiplantae</taxon>
        <taxon>Streptophyta</taxon>
        <taxon>Embryophyta</taxon>
        <taxon>Tracheophyta</taxon>
        <taxon>Spermatophyta</taxon>
        <taxon>Magnoliopsida</taxon>
        <taxon>eudicotyledons</taxon>
        <taxon>Gunneridae</taxon>
        <taxon>Pentapetalae</taxon>
        <taxon>asterids</taxon>
        <taxon>lamiids</taxon>
        <taxon>Solanales</taxon>
        <taxon>Solanaceae</taxon>
        <taxon>Solanoideae</taxon>
        <taxon>Solaneae</taxon>
        <taxon>Solanum</taxon>
    </lineage>
</organism>
<comment type="caution">
    <text evidence="1">The sequence shown here is derived from an EMBL/GenBank/DDBJ whole genome shotgun (WGS) entry which is preliminary data.</text>
</comment>
<evidence type="ECO:0000313" key="1">
    <source>
        <dbReference type="EMBL" id="KAG5599611.1"/>
    </source>
</evidence>
<keyword evidence="2" id="KW-1185">Reference proteome</keyword>
<dbReference type="EMBL" id="JACXVP010000006">
    <property type="protein sequence ID" value="KAG5599611.1"/>
    <property type="molecule type" value="Genomic_DNA"/>
</dbReference>
<sequence>MGQPKSLLLDRGKSITLLLRQILSIGELKEDSYDDFDDDPGDDLPLPCGLLPLPRPLVTQEGTILHIKHFVLFEKLVITNFAEENTLGKHVNVDPRKDRNISYTFITNPISRDINPFVNMKQKHVDSLQLELFSMNIFGTLKSTKVQGKIKLITEQIAIDICVDHPNAFWNRKKRVITHAEGEDHPQDYHQDRHTDPLLTPQILRRGGMSLINLNSQMTQSAVSSSIYLEDILENSQLYARLREYLSQKQRDTFASIAKEDIDDIKSFEKRKEEPWKIFRRYLINGLYFPNESYKTRSYYETILINTSSVEFQHFLGYNTSKNVYNFTKMIIKQIISIEDWSISTMTERQIILNKVLYYNYERHKHTWFIKHFAKMTERQISLNKVPMNFTNRDYINVFDKVLYCNNERETHLGLLKFVQIYLRN</sequence>
<accession>A0A9J5YFU2</accession>
<dbReference type="Proteomes" id="UP000824120">
    <property type="component" value="Chromosome 6"/>
</dbReference>
<protein>
    <submittedName>
        <fullName evidence="1">Uncharacterized protein</fullName>
    </submittedName>
</protein>